<reference evidence="1" key="1">
    <citation type="submission" date="2020-07" db="EMBL/GenBank/DDBJ databases">
        <title>Koleobacter methoxysyntrophicus gen. nov., sp. nov., a novel anaerobic bacterium isolated from deep subsurface oil field and proposal of Koleobacterales ord. nov. in the phylum Firmicutes.</title>
        <authorList>
            <person name="Sakamoto S."/>
            <person name="Tamaki H."/>
        </authorList>
    </citation>
    <scope>NUCLEOTIDE SEQUENCE</scope>
    <source>
        <strain evidence="1">NRmbB1</strain>
    </source>
</reference>
<evidence type="ECO:0000313" key="2">
    <source>
        <dbReference type="Proteomes" id="UP000662904"/>
    </source>
</evidence>
<dbReference type="KEGG" id="kme:H0A61_02646"/>
<dbReference type="AlphaFoldDB" id="A0A8A0RSU2"/>
<dbReference type="RefSeq" id="WP_206707556.1">
    <property type="nucleotide sequence ID" value="NZ_CP059066.1"/>
</dbReference>
<protein>
    <recommendedName>
        <fullName evidence="3">DUF1850 domain-containing protein</fullName>
    </recommendedName>
</protein>
<dbReference type="EMBL" id="CP059066">
    <property type="protein sequence ID" value="QSQ10246.1"/>
    <property type="molecule type" value="Genomic_DNA"/>
</dbReference>
<sequence>MQKKFVILIIFIIILVNFYSVTSLKVYSLEKDNTSILLYHNLTRPGDKFTVKWIHSISRQPVIETYEITDDLKISIYEMIFNTNSPNLPAYPEGSTKWEIKDGIFRVYNYNTFFDELLVRIGMVISNHTLYFRDDEIVLKELYRPGGLVKIIVRKEPLLNYIREEAVIWIKKTNQITCRRR</sequence>
<dbReference type="Pfam" id="PF08905">
    <property type="entry name" value="DUF1850"/>
    <property type="match status" value="1"/>
</dbReference>
<dbReference type="Proteomes" id="UP000662904">
    <property type="component" value="Chromosome"/>
</dbReference>
<accession>A0A8A0RSU2</accession>
<evidence type="ECO:0008006" key="3">
    <source>
        <dbReference type="Google" id="ProtNLM"/>
    </source>
</evidence>
<dbReference type="InterPro" id="IPR015001">
    <property type="entry name" value="DUF1850"/>
</dbReference>
<organism evidence="1 2">
    <name type="scientific">Koleobacter methoxysyntrophicus</name>
    <dbReference type="NCBI Taxonomy" id="2751313"/>
    <lineage>
        <taxon>Bacteria</taxon>
        <taxon>Bacillati</taxon>
        <taxon>Bacillota</taxon>
        <taxon>Clostridia</taxon>
        <taxon>Koleobacterales</taxon>
        <taxon>Koleobacteraceae</taxon>
        <taxon>Koleobacter</taxon>
    </lineage>
</organism>
<proteinExistence type="predicted"/>
<name>A0A8A0RSU2_9FIRM</name>
<evidence type="ECO:0000313" key="1">
    <source>
        <dbReference type="EMBL" id="QSQ10246.1"/>
    </source>
</evidence>
<gene>
    <name evidence="1" type="ORF">H0A61_02646</name>
</gene>
<keyword evidence="2" id="KW-1185">Reference proteome</keyword>